<name>A0A8J3GKX7_9HYPH</name>
<dbReference type="SMART" id="SM00855">
    <property type="entry name" value="PGAM"/>
    <property type="match status" value="1"/>
</dbReference>
<evidence type="ECO:0000313" key="2">
    <source>
        <dbReference type="Proteomes" id="UP000630142"/>
    </source>
</evidence>
<protein>
    <submittedName>
        <fullName evidence="1">Phosphoglycerate mutase</fullName>
    </submittedName>
</protein>
<dbReference type="InterPro" id="IPR013078">
    <property type="entry name" value="His_Pase_superF_clade-1"/>
</dbReference>
<dbReference type="Proteomes" id="UP000630142">
    <property type="component" value="Unassembled WGS sequence"/>
</dbReference>
<reference evidence="1" key="1">
    <citation type="journal article" date="2014" name="Int. J. Syst. Evol. Microbiol.">
        <title>Complete genome sequence of Corynebacterium casei LMG S-19264T (=DSM 44701T), isolated from a smear-ripened cheese.</title>
        <authorList>
            <consortium name="US DOE Joint Genome Institute (JGI-PGF)"/>
            <person name="Walter F."/>
            <person name="Albersmeier A."/>
            <person name="Kalinowski J."/>
            <person name="Ruckert C."/>
        </authorList>
    </citation>
    <scope>NUCLEOTIDE SEQUENCE</scope>
    <source>
        <strain evidence="1">KCTC 42249</strain>
    </source>
</reference>
<dbReference type="EMBL" id="BMZQ01000002">
    <property type="protein sequence ID" value="GHD16487.1"/>
    <property type="molecule type" value="Genomic_DNA"/>
</dbReference>
<dbReference type="InterPro" id="IPR050275">
    <property type="entry name" value="PGM_Phosphatase"/>
</dbReference>
<proteinExistence type="predicted"/>
<dbReference type="PANTHER" id="PTHR48100">
    <property type="entry name" value="BROAD-SPECIFICITY PHOSPHATASE YOR283W-RELATED"/>
    <property type="match status" value="1"/>
</dbReference>
<dbReference type="Pfam" id="PF00300">
    <property type="entry name" value="His_Phos_1"/>
    <property type="match status" value="1"/>
</dbReference>
<dbReference type="SUPFAM" id="SSF53254">
    <property type="entry name" value="Phosphoglycerate mutase-like"/>
    <property type="match status" value="1"/>
</dbReference>
<sequence length="199" mass="21608">MTTTIFLVRHAAHDNVGSFLAGRTPGIRLGVEGRAQAERLGQRMGRERFDAVIASPRERTQETASAVALAYGLTVRTDERLDEIDFGDAWSGKTWDALNCDPAWVQWNEQRGTARTAGGESMSEVQARAVAALSDAASLRADGAVVLVTHADIIKAVVCHVLDLPLGHVHRFDISPASITPIVWGDWGARLLWLNETIA</sequence>
<gene>
    <name evidence="1" type="ORF">GCM10016234_24680</name>
</gene>
<comment type="caution">
    <text evidence="1">The sequence shown here is derived from an EMBL/GenBank/DDBJ whole genome shotgun (WGS) entry which is preliminary data.</text>
</comment>
<dbReference type="CDD" id="cd07067">
    <property type="entry name" value="HP_PGM_like"/>
    <property type="match status" value="1"/>
</dbReference>
<dbReference type="InterPro" id="IPR029033">
    <property type="entry name" value="His_PPase_superfam"/>
</dbReference>
<dbReference type="Gene3D" id="3.40.50.1240">
    <property type="entry name" value="Phosphoglycerate mutase-like"/>
    <property type="match status" value="1"/>
</dbReference>
<dbReference type="GO" id="GO:0005737">
    <property type="term" value="C:cytoplasm"/>
    <property type="evidence" value="ECO:0007669"/>
    <property type="project" value="TreeGrafter"/>
</dbReference>
<evidence type="ECO:0000313" key="1">
    <source>
        <dbReference type="EMBL" id="GHD16487.1"/>
    </source>
</evidence>
<keyword evidence="2" id="KW-1185">Reference proteome</keyword>
<dbReference type="RefSeq" id="WP_189504256.1">
    <property type="nucleotide sequence ID" value="NZ_BMZQ01000002.1"/>
</dbReference>
<accession>A0A8J3GKX7</accession>
<organism evidence="1 2">
    <name type="scientific">Tianweitania populi</name>
    <dbReference type="NCBI Taxonomy" id="1607949"/>
    <lineage>
        <taxon>Bacteria</taxon>
        <taxon>Pseudomonadati</taxon>
        <taxon>Pseudomonadota</taxon>
        <taxon>Alphaproteobacteria</taxon>
        <taxon>Hyphomicrobiales</taxon>
        <taxon>Phyllobacteriaceae</taxon>
        <taxon>Tianweitania</taxon>
    </lineage>
</organism>
<dbReference type="PANTHER" id="PTHR48100:SF2">
    <property type="entry name" value="CONSERVED PROTEIN"/>
    <property type="match status" value="1"/>
</dbReference>
<dbReference type="GO" id="GO:0016791">
    <property type="term" value="F:phosphatase activity"/>
    <property type="evidence" value="ECO:0007669"/>
    <property type="project" value="TreeGrafter"/>
</dbReference>
<dbReference type="AlphaFoldDB" id="A0A8J3GKX7"/>
<reference evidence="1" key="2">
    <citation type="submission" date="2020-09" db="EMBL/GenBank/DDBJ databases">
        <authorList>
            <person name="Sun Q."/>
            <person name="Kim S."/>
        </authorList>
    </citation>
    <scope>NUCLEOTIDE SEQUENCE</scope>
    <source>
        <strain evidence="1">KCTC 42249</strain>
    </source>
</reference>